<dbReference type="Pfam" id="PF16377">
    <property type="entry name" value="DUF4987"/>
    <property type="match status" value="1"/>
</dbReference>
<name>D1W5V0_9BACT</name>
<dbReference type="STRING" id="679190.HMPREF0650_1537"/>
<feature type="domain" description="DUF4987" evidence="2">
    <location>
        <begin position="329"/>
        <end position="470"/>
    </location>
</feature>
<dbReference type="AlphaFoldDB" id="D1W5V0"/>
<evidence type="ECO:0000259" key="2">
    <source>
        <dbReference type="Pfam" id="PF16377"/>
    </source>
</evidence>
<dbReference type="Proteomes" id="UP000005283">
    <property type="component" value="Unassembled WGS sequence"/>
</dbReference>
<dbReference type="InterPro" id="IPR032271">
    <property type="entry name" value="DUF4987"/>
</dbReference>
<dbReference type="EMBL" id="ADEG01000058">
    <property type="protein sequence ID" value="EFA91967.1"/>
    <property type="molecule type" value="Genomic_DNA"/>
</dbReference>
<organism evidence="3 4">
    <name type="scientific">Hoylesella buccalis ATCC 35310</name>
    <dbReference type="NCBI Taxonomy" id="679190"/>
    <lineage>
        <taxon>Bacteria</taxon>
        <taxon>Pseudomonadati</taxon>
        <taxon>Bacteroidota</taxon>
        <taxon>Bacteroidia</taxon>
        <taxon>Bacteroidales</taxon>
        <taxon>Prevotellaceae</taxon>
        <taxon>Hoylesella</taxon>
    </lineage>
</organism>
<protein>
    <recommendedName>
        <fullName evidence="2">DUF4987 domain-containing protein</fullName>
    </recommendedName>
</protein>
<reference evidence="3 4" key="1">
    <citation type="submission" date="2009-12" db="EMBL/GenBank/DDBJ databases">
        <title>Genome Sequence of Prevotella buccalis ATCC 35310.</title>
        <authorList>
            <person name="Durkin A.S."/>
            <person name="Madupu R."/>
            <person name="Torralba M."/>
            <person name="Methe B."/>
            <person name="Sutton G."/>
            <person name="Strausberg R.L."/>
            <person name="Nelson K.E."/>
        </authorList>
    </citation>
    <scope>NUCLEOTIDE SEQUENCE [LARGE SCALE GENOMIC DNA]</scope>
    <source>
        <strain evidence="3 4">ATCC 35310</strain>
    </source>
</reference>
<evidence type="ECO:0000313" key="4">
    <source>
        <dbReference type="Proteomes" id="UP000005283"/>
    </source>
</evidence>
<dbReference type="CDD" id="cd14948">
    <property type="entry name" value="BACON"/>
    <property type="match status" value="1"/>
</dbReference>
<sequence>MMKTNKILTSLALMLSALLFQSCLKDQEDVFDESSAARMENYLNEAQRVLMSSENGWVLEYYPETHRKYGGFTYTLKFTKDEAEVRSEINPDAKETCLYAMKTNNGPELSFDTYSPMMHFFATPSSELNEAYGGDFEFVIDSIGQDAIKFHGKRSQNVMYMRRLKESAAAYQKKVVDVGDNFNLIGSDGTIGGKKAHFEYDVVARQLIITTDTDTLETAYNYTDNGLRLYEPLTVNGVSVSELTYSKEKLSLAADKIDLSKGWQNPQIVVDAIKSIGSDDEAFSRTYRNIDKLGEFKFVTSADWVNVTTNGNDLTVSMTPNTTGDVRSAEVFVVNGNYHSSFVVTQCEVGDVTGNYAFIYKDNKGNQKMTKASLSVSGKDMKFTFMDPEDKKTYSIPVAFDQATGSLRIQGGNLGRFNSTYYMIGVLLFGEGSQGTWDPRAYMSAPFQHDEKNGTYAIFGGKVNDYPIEGLLLFASEIETPKSLKDMAGFLFWFQSPIIVKLKNKSQPAKSFYGLEERIPQVKRSSIPASIKMIEK</sequence>
<dbReference type="Pfam" id="PF14135">
    <property type="entry name" value="DUF4302"/>
    <property type="match status" value="1"/>
</dbReference>
<dbReference type="InterPro" id="IPR024361">
    <property type="entry name" value="BACON"/>
</dbReference>
<dbReference type="InterPro" id="IPR025396">
    <property type="entry name" value="DUF4302"/>
</dbReference>
<dbReference type="eggNOG" id="ENOG5032VNU">
    <property type="taxonomic scope" value="Bacteria"/>
</dbReference>
<dbReference type="RefSeq" id="WP_004349253.1">
    <property type="nucleotide sequence ID" value="NZ_ADEG01000058.1"/>
</dbReference>
<feature type="chain" id="PRO_5003027540" description="DUF4987 domain-containing protein" evidence="1">
    <location>
        <begin position="26"/>
        <end position="536"/>
    </location>
</feature>
<feature type="signal peptide" evidence="1">
    <location>
        <begin position="1"/>
        <end position="25"/>
    </location>
</feature>
<keyword evidence="4" id="KW-1185">Reference proteome</keyword>
<evidence type="ECO:0000256" key="1">
    <source>
        <dbReference type="SAM" id="SignalP"/>
    </source>
</evidence>
<keyword evidence="1" id="KW-0732">Signal</keyword>
<evidence type="ECO:0000313" key="3">
    <source>
        <dbReference type="EMBL" id="EFA91967.1"/>
    </source>
</evidence>
<accession>D1W5V0</accession>
<dbReference type="PROSITE" id="PS51257">
    <property type="entry name" value="PROKAR_LIPOPROTEIN"/>
    <property type="match status" value="1"/>
</dbReference>
<gene>
    <name evidence="3" type="ORF">HMPREF0650_1537</name>
</gene>
<comment type="caution">
    <text evidence="3">The sequence shown here is derived from an EMBL/GenBank/DDBJ whole genome shotgun (WGS) entry which is preliminary data.</text>
</comment>
<proteinExistence type="predicted"/>